<keyword evidence="9" id="KW-1185">Reference proteome</keyword>
<keyword evidence="4" id="KW-0233">DNA recombination</keyword>
<evidence type="ECO:0000256" key="5">
    <source>
        <dbReference type="PROSITE-ProRule" id="PRU01248"/>
    </source>
</evidence>
<comment type="similarity">
    <text evidence="1">Belongs to the 'phage' integrase family.</text>
</comment>
<dbReference type="Pfam" id="PF00589">
    <property type="entry name" value="Phage_integrase"/>
    <property type="match status" value="1"/>
</dbReference>
<dbReference type="PANTHER" id="PTHR30629">
    <property type="entry name" value="PROPHAGE INTEGRASE"/>
    <property type="match status" value="1"/>
</dbReference>
<evidence type="ECO:0000313" key="9">
    <source>
        <dbReference type="Proteomes" id="UP000473531"/>
    </source>
</evidence>
<dbReference type="InterPro" id="IPR013762">
    <property type="entry name" value="Integrase-like_cat_sf"/>
</dbReference>
<accession>A0A6L7GH93</accession>
<evidence type="ECO:0000259" key="6">
    <source>
        <dbReference type="PROSITE" id="PS51898"/>
    </source>
</evidence>
<dbReference type="PROSITE" id="PS51900">
    <property type="entry name" value="CB"/>
    <property type="match status" value="1"/>
</dbReference>
<organism evidence="8 9">
    <name type="scientific">Allopontixanthobacter confluentis</name>
    <dbReference type="NCBI Taxonomy" id="1849021"/>
    <lineage>
        <taxon>Bacteria</taxon>
        <taxon>Pseudomonadati</taxon>
        <taxon>Pseudomonadota</taxon>
        <taxon>Alphaproteobacteria</taxon>
        <taxon>Sphingomonadales</taxon>
        <taxon>Erythrobacteraceae</taxon>
        <taxon>Allopontixanthobacter</taxon>
    </lineage>
</organism>
<dbReference type="Pfam" id="PF24624">
    <property type="entry name" value="Int_N"/>
    <property type="match status" value="1"/>
</dbReference>
<evidence type="ECO:0000259" key="7">
    <source>
        <dbReference type="PROSITE" id="PS51900"/>
    </source>
</evidence>
<dbReference type="PROSITE" id="PS51898">
    <property type="entry name" value="TYR_RECOMBINASE"/>
    <property type="match status" value="1"/>
</dbReference>
<dbReference type="Proteomes" id="UP000473531">
    <property type="component" value="Unassembled WGS sequence"/>
</dbReference>
<gene>
    <name evidence="8" type="ORF">GRI44_11225</name>
</gene>
<dbReference type="InterPro" id="IPR011010">
    <property type="entry name" value="DNA_brk_join_enz"/>
</dbReference>
<dbReference type="AlphaFoldDB" id="A0A6L7GH93"/>
<evidence type="ECO:0000256" key="4">
    <source>
        <dbReference type="ARBA" id="ARBA00023172"/>
    </source>
</evidence>
<dbReference type="SUPFAM" id="SSF56349">
    <property type="entry name" value="DNA breaking-rejoining enzymes"/>
    <property type="match status" value="1"/>
</dbReference>
<dbReference type="CDD" id="cd00796">
    <property type="entry name" value="INT_Rci_Hp1_C"/>
    <property type="match status" value="1"/>
</dbReference>
<sequence>MKLQKITPSRRKELKPGECIREGGIIVTKLENGDERWSLEFMYLGKRKKTLLGRKSEGWNGTKAVEARDQARSDIREGLDTQPKGRRVPMQLSELASWYLAEMEASGGKNLRRKKLQIERRLVPHLGDLIVDGITEEHIGRYKQDLIESGLAPATVNRDLATLRHVWSTAVRRRKLRRAPCAIPKLVEPEGRTVVLSDEQCDALIEAAKRDSHPYLWLFVEFGLNTAMRSAEIVSARFDHIDWGNRRLYLPRAKAGDRTQPLTNSLVEMLRAERESRPDPDGWIFPSSFTATGHVNEFNGPFKRAVKAAGLRADLITPHVMRHTAATMMVAAGMSLPAVQRVTGHKTLTMLMRYTHIADRTVDKTVSALDRSLRSRKAG</sequence>
<dbReference type="EMBL" id="WTYU01000002">
    <property type="protein sequence ID" value="MXP15319.1"/>
    <property type="molecule type" value="Genomic_DNA"/>
</dbReference>
<dbReference type="InterPro" id="IPR057084">
    <property type="entry name" value="Int_N"/>
</dbReference>
<dbReference type="RefSeq" id="WP_160601858.1">
    <property type="nucleotide sequence ID" value="NZ_WTYU01000002.1"/>
</dbReference>
<feature type="domain" description="Tyr recombinase" evidence="6">
    <location>
        <begin position="191"/>
        <end position="367"/>
    </location>
</feature>
<dbReference type="GO" id="GO:0003677">
    <property type="term" value="F:DNA binding"/>
    <property type="evidence" value="ECO:0007669"/>
    <property type="project" value="UniProtKB-UniRule"/>
</dbReference>
<evidence type="ECO:0000313" key="8">
    <source>
        <dbReference type="EMBL" id="MXP15319.1"/>
    </source>
</evidence>
<name>A0A6L7GH93_9SPHN</name>
<dbReference type="GO" id="GO:0015074">
    <property type="term" value="P:DNA integration"/>
    <property type="evidence" value="ECO:0007669"/>
    <property type="project" value="UniProtKB-KW"/>
</dbReference>
<evidence type="ECO:0000256" key="3">
    <source>
        <dbReference type="ARBA" id="ARBA00023125"/>
    </source>
</evidence>
<dbReference type="InterPro" id="IPR002104">
    <property type="entry name" value="Integrase_catalytic"/>
</dbReference>
<evidence type="ECO:0000256" key="1">
    <source>
        <dbReference type="ARBA" id="ARBA00008857"/>
    </source>
</evidence>
<dbReference type="Gene3D" id="1.10.443.10">
    <property type="entry name" value="Intergrase catalytic core"/>
    <property type="match status" value="1"/>
</dbReference>
<comment type="caution">
    <text evidence="8">The sequence shown here is derived from an EMBL/GenBank/DDBJ whole genome shotgun (WGS) entry which is preliminary data.</text>
</comment>
<dbReference type="Gene3D" id="1.10.150.130">
    <property type="match status" value="1"/>
</dbReference>
<proteinExistence type="inferred from homology"/>
<keyword evidence="2" id="KW-0229">DNA integration</keyword>
<dbReference type="InterPro" id="IPR050808">
    <property type="entry name" value="Phage_Integrase"/>
</dbReference>
<feature type="domain" description="Core-binding (CB)" evidence="7">
    <location>
        <begin position="90"/>
        <end position="171"/>
    </location>
</feature>
<keyword evidence="3 5" id="KW-0238">DNA-binding</keyword>
<dbReference type="InterPro" id="IPR044068">
    <property type="entry name" value="CB"/>
</dbReference>
<dbReference type="PANTHER" id="PTHR30629:SF2">
    <property type="entry name" value="PROPHAGE INTEGRASE INTS-RELATED"/>
    <property type="match status" value="1"/>
</dbReference>
<reference evidence="8 9" key="1">
    <citation type="submission" date="2019-12" db="EMBL/GenBank/DDBJ databases">
        <title>Genomic-based taxomic classification of the family Erythrobacteraceae.</title>
        <authorList>
            <person name="Xu L."/>
        </authorList>
    </citation>
    <scope>NUCLEOTIDE SEQUENCE [LARGE SCALE GENOMIC DNA]</scope>
    <source>
        <strain evidence="8 9">KCTC 52259</strain>
    </source>
</reference>
<dbReference type="OrthoDB" id="7615137at2"/>
<dbReference type="InterPro" id="IPR010998">
    <property type="entry name" value="Integrase_recombinase_N"/>
</dbReference>
<dbReference type="GO" id="GO:0006310">
    <property type="term" value="P:DNA recombination"/>
    <property type="evidence" value="ECO:0007669"/>
    <property type="project" value="UniProtKB-KW"/>
</dbReference>
<evidence type="ECO:0000256" key="2">
    <source>
        <dbReference type="ARBA" id="ARBA00022908"/>
    </source>
</evidence>
<protein>
    <submittedName>
        <fullName evidence="8">Tyrosine-type recombinase/integrase</fullName>
    </submittedName>
</protein>